<feature type="domain" description="DUF4340" evidence="1">
    <location>
        <begin position="379"/>
        <end position="552"/>
    </location>
</feature>
<organism evidence="2 3">
    <name type="scientific">Luteolibacter pohnpeiensis</name>
    <dbReference type="NCBI Taxonomy" id="454153"/>
    <lineage>
        <taxon>Bacteria</taxon>
        <taxon>Pseudomonadati</taxon>
        <taxon>Verrucomicrobiota</taxon>
        <taxon>Verrucomicrobiia</taxon>
        <taxon>Verrucomicrobiales</taxon>
        <taxon>Verrucomicrobiaceae</taxon>
        <taxon>Luteolibacter</taxon>
    </lineage>
</organism>
<dbReference type="AlphaFoldDB" id="A0A934S3Q5"/>
<keyword evidence="3" id="KW-1185">Reference proteome</keyword>
<comment type="caution">
    <text evidence="2">The sequence shown here is derived from an EMBL/GenBank/DDBJ whole genome shotgun (WGS) entry which is preliminary data.</text>
</comment>
<reference evidence="2" key="1">
    <citation type="submission" date="2021-01" db="EMBL/GenBank/DDBJ databases">
        <title>Modified the classification status of verrucomicrobia.</title>
        <authorList>
            <person name="Feng X."/>
        </authorList>
    </citation>
    <scope>NUCLEOTIDE SEQUENCE</scope>
    <source>
        <strain evidence="2">KCTC 22041</strain>
    </source>
</reference>
<evidence type="ECO:0000313" key="2">
    <source>
        <dbReference type="EMBL" id="MBK1882610.1"/>
    </source>
</evidence>
<dbReference type="InterPro" id="IPR025641">
    <property type="entry name" value="DUF4340"/>
</dbReference>
<dbReference type="EMBL" id="JAENIJ010000012">
    <property type="protein sequence ID" value="MBK1882610.1"/>
    <property type="molecule type" value="Genomic_DNA"/>
</dbReference>
<evidence type="ECO:0000313" key="3">
    <source>
        <dbReference type="Proteomes" id="UP000603141"/>
    </source>
</evidence>
<sequence>MRSTAFTSFLLVLAAAICGLAGWRISKGNLDALFGVPPATLGTPLYDHFDPSEVEKITVSVRDLHAEFIKTETGWMYAQEPKDRMDPRAAIAIISFSRGLRVEDYAPVKEVDLEKTGLDTNSIRIDLATHSGQALAKYRIGSRTPWFGQDTKTKDPLPTVFIRPRERGRRDFVYTCSGDILELFRDNLKHLRDPRPFYFNPLNLHQIRIRSASGEFTLSHAEPREAWKIVIPQELNTDHDTVLKSLIGNLFELSATNVLDRSAVTLPTSSGTSRPLQIALKNFNEDQETVLEVYPPESPDAREAYATVSDRPNAVLVLPLKPEPELVSIADLPLSVNELRDQTLTNLNPEALKSITINAATAQPVTLYRKGKAPWRTLIEGVERTANESKLYDLLKAVTESRVVEFVTDAATDFSPWGLDRPILRLQFTGVDDESIELRFGFNNHGELFANRIGTSTVVRLDPDILSKIAIRSFEWRDSILWPFSKVDLKNIVRTIPPEAPLDLKYGFIREDWHGEQDGKDISAQIDPIKANYFLNVLGELRVKAWLSPYDEKVRKALINPSLLLSVTQNEVDEFGDTTGEIERILLIGPASDDPNPTSYYGRLNTELNPFTISRETYDKLTSKLIIDN</sequence>
<proteinExistence type="predicted"/>
<protein>
    <submittedName>
        <fullName evidence="2">DUF4340 domain-containing protein</fullName>
    </submittedName>
</protein>
<dbReference type="RefSeq" id="WP_200269915.1">
    <property type="nucleotide sequence ID" value="NZ_JAENIJ010000012.1"/>
</dbReference>
<name>A0A934S3Q5_9BACT</name>
<gene>
    <name evidence="2" type="ORF">JIN85_09295</name>
</gene>
<evidence type="ECO:0000259" key="1">
    <source>
        <dbReference type="Pfam" id="PF14238"/>
    </source>
</evidence>
<feature type="domain" description="DUF4340" evidence="1">
    <location>
        <begin position="84"/>
        <end position="260"/>
    </location>
</feature>
<dbReference type="Pfam" id="PF14238">
    <property type="entry name" value="DUF4340"/>
    <property type="match status" value="2"/>
</dbReference>
<dbReference type="Proteomes" id="UP000603141">
    <property type="component" value="Unassembled WGS sequence"/>
</dbReference>
<accession>A0A934S3Q5</accession>